<reference evidence="2 3" key="1">
    <citation type="submission" date="2020-09" db="EMBL/GenBank/DDBJ databases">
        <title>Parvimonas S3374 sp. nov.</title>
        <authorList>
            <person name="Buhl M."/>
        </authorList>
    </citation>
    <scope>NUCLEOTIDE SEQUENCE [LARGE SCALE GENOMIC DNA]</scope>
    <source>
        <strain evidence="2 3">S3374</strain>
    </source>
</reference>
<evidence type="ECO:0000259" key="1">
    <source>
        <dbReference type="Pfam" id="PF01243"/>
    </source>
</evidence>
<name>A0ABS1C885_9FIRM</name>
<comment type="caution">
    <text evidence="2">The sequence shown here is derived from an EMBL/GenBank/DDBJ whole genome shotgun (WGS) entry which is preliminary data.</text>
</comment>
<dbReference type="InterPro" id="IPR011576">
    <property type="entry name" value="Pyridox_Oxase_N"/>
</dbReference>
<dbReference type="InterPro" id="IPR012349">
    <property type="entry name" value="Split_barrel_FMN-bd"/>
</dbReference>
<evidence type="ECO:0000313" key="2">
    <source>
        <dbReference type="EMBL" id="MBK1468313.1"/>
    </source>
</evidence>
<accession>A0ABS1C885</accession>
<keyword evidence="3" id="KW-1185">Reference proteome</keyword>
<dbReference type="EMBL" id="JACVDA010000007">
    <property type="protein sequence ID" value="MBK1468313.1"/>
    <property type="molecule type" value="Genomic_DNA"/>
</dbReference>
<evidence type="ECO:0000313" key="3">
    <source>
        <dbReference type="Proteomes" id="UP000823123"/>
    </source>
</evidence>
<feature type="domain" description="Pyridoxamine 5'-phosphate oxidase N-terminal" evidence="1">
    <location>
        <begin position="6"/>
        <end position="123"/>
    </location>
</feature>
<dbReference type="Gene3D" id="2.30.110.10">
    <property type="entry name" value="Electron Transport, Fmn-binding Protein, Chain A"/>
    <property type="match status" value="1"/>
</dbReference>
<dbReference type="Proteomes" id="UP000823123">
    <property type="component" value="Unassembled WGS sequence"/>
</dbReference>
<protein>
    <submittedName>
        <fullName evidence="2">Pyridoxamine 5'-phosphate oxidase family protein</fullName>
    </submittedName>
</protein>
<dbReference type="Pfam" id="PF01243">
    <property type="entry name" value="PNPOx_N"/>
    <property type="match status" value="1"/>
</dbReference>
<dbReference type="RefSeq" id="WP_201275269.1">
    <property type="nucleotide sequence ID" value="NZ_JACVDA010000007.1"/>
</dbReference>
<organism evidence="2 3">
    <name type="scientific">Parvimonas parva</name>
    <dbReference type="NCBI Taxonomy" id="2769485"/>
    <lineage>
        <taxon>Bacteria</taxon>
        <taxon>Bacillati</taxon>
        <taxon>Bacillota</taxon>
        <taxon>Tissierellia</taxon>
        <taxon>Tissierellales</taxon>
        <taxon>Peptoniphilaceae</taxon>
        <taxon>Parvimonas</taxon>
    </lineage>
</organism>
<sequence length="149" mass="17857">MVFKEKYSKFFEKIGRSKFMVLSTSKDDFVTSRMMSIIVIDEKFYFQTDKNFKKYNQIIANPNVSLCIDNIQINGICCDVGKPIENKTFCEIFKEKYPSSYKNYSLLENERLLEIEPIYIECWNYIEGVPYIEVFDVKNKKYTMKKYVR</sequence>
<proteinExistence type="predicted"/>
<gene>
    <name evidence="2" type="ORF">IBJ83_03160</name>
</gene>
<dbReference type="SUPFAM" id="SSF50475">
    <property type="entry name" value="FMN-binding split barrel"/>
    <property type="match status" value="1"/>
</dbReference>